<feature type="transmembrane region" description="Helical" evidence="1">
    <location>
        <begin position="15"/>
        <end position="33"/>
    </location>
</feature>
<accession>A0A3T1DA18</accession>
<organism evidence="2 3">
    <name type="scientific">Cohnella abietis</name>
    <dbReference type="NCBI Taxonomy" id="2507935"/>
    <lineage>
        <taxon>Bacteria</taxon>
        <taxon>Bacillati</taxon>
        <taxon>Bacillota</taxon>
        <taxon>Bacilli</taxon>
        <taxon>Bacillales</taxon>
        <taxon>Paenibacillaceae</taxon>
        <taxon>Cohnella</taxon>
    </lineage>
</organism>
<dbReference type="OrthoDB" id="2628420at2"/>
<dbReference type="RefSeq" id="WP_145988968.1">
    <property type="nucleotide sequence ID" value="NZ_AP019400.1"/>
</dbReference>
<keyword evidence="3" id="KW-1185">Reference proteome</keyword>
<name>A0A3T1DA18_9BACL</name>
<evidence type="ECO:0000256" key="1">
    <source>
        <dbReference type="SAM" id="Phobius"/>
    </source>
</evidence>
<keyword evidence="1" id="KW-0812">Transmembrane</keyword>
<evidence type="ECO:0000313" key="2">
    <source>
        <dbReference type="EMBL" id="BBI34957.1"/>
    </source>
</evidence>
<feature type="transmembrane region" description="Helical" evidence="1">
    <location>
        <begin position="185"/>
        <end position="217"/>
    </location>
</feature>
<feature type="transmembrane region" description="Helical" evidence="1">
    <location>
        <begin position="138"/>
        <end position="157"/>
    </location>
</feature>
<dbReference type="AlphaFoldDB" id="A0A3T1DA18"/>
<dbReference type="EMBL" id="AP019400">
    <property type="protein sequence ID" value="BBI34957.1"/>
    <property type="molecule type" value="Genomic_DNA"/>
</dbReference>
<reference evidence="2 3" key="1">
    <citation type="submission" date="2019-01" db="EMBL/GenBank/DDBJ databases">
        <title>Complete genome sequence of Cohnella hallensis HS21 isolated from Korean fir (Abies koreana) rhizospheric soil.</title>
        <authorList>
            <person name="Jiang L."/>
            <person name="Kang S.W."/>
            <person name="Kim S."/>
            <person name="Jung J."/>
            <person name="Kim C.Y."/>
            <person name="Kim D.H."/>
            <person name="Kim S.W."/>
            <person name="Lee J."/>
        </authorList>
    </citation>
    <scope>NUCLEOTIDE SEQUENCE [LARGE SCALE GENOMIC DNA]</scope>
    <source>
        <strain evidence="2 3">HS21</strain>
    </source>
</reference>
<proteinExistence type="predicted"/>
<protein>
    <submittedName>
        <fullName evidence="2">Uncharacterized protein</fullName>
    </submittedName>
</protein>
<keyword evidence="1" id="KW-1133">Transmembrane helix</keyword>
<feature type="transmembrane region" description="Helical" evidence="1">
    <location>
        <begin position="81"/>
        <end position="98"/>
    </location>
</feature>
<feature type="transmembrane region" description="Helical" evidence="1">
    <location>
        <begin position="238"/>
        <end position="263"/>
    </location>
</feature>
<feature type="transmembrane region" description="Helical" evidence="1">
    <location>
        <begin position="104"/>
        <end position="126"/>
    </location>
</feature>
<sequence>MSALTHYIQTHTSDIMLNIFFAFFSFFVSLLLTPKNNSGVNTNGSSIHNTIQFIERNVITHHHHNNSSRNRPRRKDDDDNSALGMWVIGLIVAAFLFVRYHEVIMNFLTGFICFAMVSTITIAVKLYRNNQYDNLNRFWTAVALLIVIVDLFTLKLMRNQVDVSTQADSLSNFIQSVGIDGVMSYAYLAAGFIFVMIPNLLLLVLLIHMYAVNVYLATGSRIAGFIIRKTNPFTIKPALIATIGILLCAMSLLFSSGTMYHWVSKTQDVKLSTTSAEKK</sequence>
<keyword evidence="1" id="KW-0472">Membrane</keyword>
<evidence type="ECO:0000313" key="3">
    <source>
        <dbReference type="Proteomes" id="UP000289856"/>
    </source>
</evidence>
<gene>
    <name evidence="2" type="ORF">KCTCHS21_43560</name>
</gene>
<dbReference type="KEGG" id="cohn:KCTCHS21_43560"/>
<dbReference type="Proteomes" id="UP000289856">
    <property type="component" value="Chromosome"/>
</dbReference>